<gene>
    <name evidence="2" type="ORF">QQF64_031547</name>
</gene>
<comment type="caution">
    <text evidence="2">The sequence shown here is derived from an EMBL/GenBank/DDBJ whole genome shotgun (WGS) entry which is preliminary data.</text>
</comment>
<dbReference type="Proteomes" id="UP001558613">
    <property type="component" value="Unassembled WGS sequence"/>
</dbReference>
<name>A0ABR3MX94_9TELE</name>
<reference evidence="2 3" key="1">
    <citation type="submission" date="2023-09" db="EMBL/GenBank/DDBJ databases">
        <authorList>
            <person name="Wang M."/>
        </authorList>
    </citation>
    <scope>NUCLEOTIDE SEQUENCE [LARGE SCALE GENOMIC DNA]</scope>
    <source>
        <strain evidence="2">GT-2023</strain>
        <tissue evidence="2">Liver</tissue>
    </source>
</reference>
<evidence type="ECO:0000313" key="3">
    <source>
        <dbReference type="Proteomes" id="UP001558613"/>
    </source>
</evidence>
<feature type="compositionally biased region" description="Polar residues" evidence="1">
    <location>
        <begin position="14"/>
        <end position="25"/>
    </location>
</feature>
<keyword evidence="3" id="KW-1185">Reference proteome</keyword>
<evidence type="ECO:0000256" key="1">
    <source>
        <dbReference type="SAM" id="MobiDB-lite"/>
    </source>
</evidence>
<organism evidence="2 3">
    <name type="scientific">Cirrhinus molitorella</name>
    <name type="common">mud carp</name>
    <dbReference type="NCBI Taxonomy" id="172907"/>
    <lineage>
        <taxon>Eukaryota</taxon>
        <taxon>Metazoa</taxon>
        <taxon>Chordata</taxon>
        <taxon>Craniata</taxon>
        <taxon>Vertebrata</taxon>
        <taxon>Euteleostomi</taxon>
        <taxon>Actinopterygii</taxon>
        <taxon>Neopterygii</taxon>
        <taxon>Teleostei</taxon>
        <taxon>Ostariophysi</taxon>
        <taxon>Cypriniformes</taxon>
        <taxon>Cyprinidae</taxon>
        <taxon>Labeoninae</taxon>
        <taxon>Labeonini</taxon>
        <taxon>Cirrhinus</taxon>
    </lineage>
</organism>
<feature type="region of interest" description="Disordered" evidence="1">
    <location>
        <begin position="1"/>
        <end position="43"/>
    </location>
</feature>
<proteinExistence type="predicted"/>
<evidence type="ECO:0000313" key="2">
    <source>
        <dbReference type="EMBL" id="KAL1269258.1"/>
    </source>
</evidence>
<sequence>MPGSTWEEGHQRQAPFTPSTTSENMNKTKERWREKRRRGQETNMKMCQKDLVKTSNATVDKPPLCVYGGERIVE</sequence>
<accession>A0ABR3MX94</accession>
<protein>
    <submittedName>
        <fullName evidence="2">Uncharacterized protein</fullName>
    </submittedName>
</protein>
<dbReference type="EMBL" id="JAYMGO010000008">
    <property type="protein sequence ID" value="KAL1269258.1"/>
    <property type="molecule type" value="Genomic_DNA"/>
</dbReference>